<keyword evidence="5" id="KW-0732">Signal</keyword>
<proteinExistence type="inferred from homology"/>
<dbReference type="PANTHER" id="PTHR42973">
    <property type="entry name" value="BINDING OXIDOREDUCTASE, PUTATIVE (AFU_ORTHOLOGUE AFUA_1G17690)-RELATED"/>
    <property type="match status" value="1"/>
</dbReference>
<evidence type="ECO:0000256" key="2">
    <source>
        <dbReference type="ARBA" id="ARBA00022630"/>
    </source>
</evidence>
<evidence type="ECO:0000256" key="3">
    <source>
        <dbReference type="ARBA" id="ARBA00022827"/>
    </source>
</evidence>
<feature type="signal peptide" evidence="5">
    <location>
        <begin position="1"/>
        <end position="23"/>
    </location>
</feature>
<comment type="similarity">
    <text evidence="1">Belongs to the oxygen-dependent FAD-linked oxidoreductase family.</text>
</comment>
<dbReference type="GO" id="GO:0004497">
    <property type="term" value="F:monooxygenase activity"/>
    <property type="evidence" value="ECO:0007669"/>
    <property type="project" value="UniProtKB-KW"/>
</dbReference>
<keyword evidence="7" id="KW-0503">Monooxygenase</keyword>
<evidence type="ECO:0000313" key="7">
    <source>
        <dbReference type="EMBL" id="KAK5997456.1"/>
    </source>
</evidence>
<evidence type="ECO:0000256" key="4">
    <source>
        <dbReference type="ARBA" id="ARBA00023002"/>
    </source>
</evidence>
<dbReference type="PROSITE" id="PS51387">
    <property type="entry name" value="FAD_PCMH"/>
    <property type="match status" value="1"/>
</dbReference>
<dbReference type="InterPro" id="IPR036318">
    <property type="entry name" value="FAD-bd_PCMH-like_sf"/>
</dbReference>
<evidence type="ECO:0000259" key="6">
    <source>
        <dbReference type="PROSITE" id="PS51387"/>
    </source>
</evidence>
<feature type="chain" id="PRO_5045516735" evidence="5">
    <location>
        <begin position="24"/>
        <end position="491"/>
    </location>
</feature>
<dbReference type="InterPro" id="IPR050416">
    <property type="entry name" value="FAD-linked_Oxidoreductase"/>
</dbReference>
<keyword evidence="2" id="KW-0285">Flavoprotein</keyword>
<dbReference type="Gene3D" id="3.30.465.10">
    <property type="match status" value="1"/>
</dbReference>
<dbReference type="InterPro" id="IPR006094">
    <property type="entry name" value="Oxid_FAD_bind_N"/>
</dbReference>
<feature type="domain" description="FAD-binding PCMH-type" evidence="6">
    <location>
        <begin position="58"/>
        <end position="231"/>
    </location>
</feature>
<dbReference type="Pfam" id="PF01565">
    <property type="entry name" value="FAD_binding_4"/>
    <property type="match status" value="1"/>
</dbReference>
<reference evidence="7 8" key="1">
    <citation type="submission" date="2024-01" db="EMBL/GenBank/DDBJ databases">
        <title>Complete genome of Cladobotryum mycophilum ATHUM6906.</title>
        <authorList>
            <person name="Christinaki A.C."/>
            <person name="Myridakis A.I."/>
            <person name="Kouvelis V.N."/>
        </authorList>
    </citation>
    <scope>NUCLEOTIDE SEQUENCE [LARGE SCALE GENOMIC DNA]</scope>
    <source>
        <strain evidence="7 8">ATHUM6906</strain>
    </source>
</reference>
<keyword evidence="4" id="KW-0560">Oxidoreductase</keyword>
<keyword evidence="8" id="KW-1185">Reference proteome</keyword>
<dbReference type="PANTHER" id="PTHR42973:SF28">
    <property type="entry name" value="FAD-BINDING PCMH-TYPE DOMAIN-CONTAINING PROTEIN"/>
    <property type="match status" value="1"/>
</dbReference>
<dbReference type="EMBL" id="JAVFKD010000002">
    <property type="protein sequence ID" value="KAK5997456.1"/>
    <property type="molecule type" value="Genomic_DNA"/>
</dbReference>
<keyword evidence="3" id="KW-0274">FAD</keyword>
<sequence length="491" mass="53426">MPTSLHSLLFSTVFLALLPFVLATSAYYDISTLLSGGVFLPDSSAYKASISSYFFLNARESPACIVAPTTAEDVARVVKRLSSCGKQQVAVRSGGHSPNQGFANTDSGVTLDLRGLNKITLHEPAADVVSVGTGALWRHVYAVLDPLNRSVVGARVASVGVGGFLTGGGLSFFSPRYGFGCDSVLNMQVVLANGSIVNANATSNPDLFRALKGGQSNFGIVTRFDLVTYPQPEYWGGAIQYPGSANEAQLSAFESFKTAPYDGFAEIEQTYVYFGALETFSSTNNMFYTKPVVNASALRYFSDIRPQMANTMRISNTSNFAKEIEKFQPTDQFAIYSTLSFPMSTGALRKVHSQWKDATSSIASLVPNITSVLTLQDIPPPPTADAPQNSLPFTPDSTPHKDDVLVLFSLYWSDKANSAFIESVVKDLTVSIQQLVGDEVNFKYLNYAAAWQHPIRSYGKATQEELVRVARRYDPNSFYQKVVSGGFKLRM</sequence>
<comment type="caution">
    <text evidence="7">The sequence shown here is derived from an EMBL/GenBank/DDBJ whole genome shotgun (WGS) entry which is preliminary data.</text>
</comment>
<dbReference type="Proteomes" id="UP001338125">
    <property type="component" value="Unassembled WGS sequence"/>
</dbReference>
<evidence type="ECO:0000313" key="8">
    <source>
        <dbReference type="Proteomes" id="UP001338125"/>
    </source>
</evidence>
<accession>A0ABR0T0H1</accession>
<dbReference type="InterPro" id="IPR016169">
    <property type="entry name" value="FAD-bd_PCMH_sub2"/>
</dbReference>
<organism evidence="7 8">
    <name type="scientific">Cladobotryum mycophilum</name>
    <dbReference type="NCBI Taxonomy" id="491253"/>
    <lineage>
        <taxon>Eukaryota</taxon>
        <taxon>Fungi</taxon>
        <taxon>Dikarya</taxon>
        <taxon>Ascomycota</taxon>
        <taxon>Pezizomycotina</taxon>
        <taxon>Sordariomycetes</taxon>
        <taxon>Hypocreomycetidae</taxon>
        <taxon>Hypocreales</taxon>
        <taxon>Hypocreaceae</taxon>
        <taxon>Cladobotryum</taxon>
    </lineage>
</organism>
<dbReference type="InterPro" id="IPR016166">
    <property type="entry name" value="FAD-bd_PCMH"/>
</dbReference>
<name>A0ABR0T0H1_9HYPO</name>
<dbReference type="PROSITE" id="PS00862">
    <property type="entry name" value="OX2_COVAL_FAD"/>
    <property type="match status" value="1"/>
</dbReference>
<dbReference type="SUPFAM" id="SSF56176">
    <property type="entry name" value="FAD-binding/transporter-associated domain-like"/>
    <property type="match status" value="1"/>
</dbReference>
<protein>
    <submittedName>
        <fullName evidence="7">FAD-dependent monooxygenase CTB5</fullName>
    </submittedName>
</protein>
<gene>
    <name evidence="7" type="ORF">PT974_02817</name>
</gene>
<evidence type="ECO:0000256" key="5">
    <source>
        <dbReference type="SAM" id="SignalP"/>
    </source>
</evidence>
<dbReference type="InterPro" id="IPR006093">
    <property type="entry name" value="Oxy_OxRdtase_FAD_BS"/>
</dbReference>
<evidence type="ECO:0000256" key="1">
    <source>
        <dbReference type="ARBA" id="ARBA00005466"/>
    </source>
</evidence>